<dbReference type="InterPro" id="IPR035979">
    <property type="entry name" value="RBD_domain_sf"/>
</dbReference>
<dbReference type="SUPFAM" id="SSF54928">
    <property type="entry name" value="RNA-binding domain, RBD"/>
    <property type="match status" value="1"/>
</dbReference>
<dbReference type="AlphaFoldDB" id="A0AAF0E698"/>
<evidence type="ECO:0000313" key="1">
    <source>
        <dbReference type="EMBL" id="WFD03868.1"/>
    </source>
</evidence>
<evidence type="ECO:0000313" key="2">
    <source>
        <dbReference type="Proteomes" id="UP001214603"/>
    </source>
</evidence>
<dbReference type="Proteomes" id="UP001214603">
    <property type="component" value="Chromosome 6"/>
</dbReference>
<name>A0AAF0E698_9BASI</name>
<evidence type="ECO:0008006" key="3">
    <source>
        <dbReference type="Google" id="ProtNLM"/>
    </source>
</evidence>
<dbReference type="GO" id="GO:0003676">
    <property type="term" value="F:nucleic acid binding"/>
    <property type="evidence" value="ECO:0007669"/>
    <property type="project" value="InterPro"/>
</dbReference>
<organism evidence="1 2">
    <name type="scientific">Malassezia obtusa</name>
    <dbReference type="NCBI Taxonomy" id="76774"/>
    <lineage>
        <taxon>Eukaryota</taxon>
        <taxon>Fungi</taxon>
        <taxon>Dikarya</taxon>
        <taxon>Basidiomycota</taxon>
        <taxon>Ustilaginomycotina</taxon>
        <taxon>Malasseziomycetes</taxon>
        <taxon>Malasseziales</taxon>
        <taxon>Malasseziaceae</taxon>
        <taxon>Malassezia</taxon>
    </lineage>
</organism>
<keyword evidence="2" id="KW-1185">Reference proteome</keyword>
<reference evidence="1" key="1">
    <citation type="submission" date="2023-03" db="EMBL/GenBank/DDBJ databases">
        <title>Mating type loci evolution in Malassezia.</title>
        <authorList>
            <person name="Coelho M.A."/>
        </authorList>
    </citation>
    <scope>NUCLEOTIDE SEQUENCE</scope>
    <source>
        <strain evidence="1">CBS 7876</strain>
    </source>
</reference>
<protein>
    <recommendedName>
        <fullName evidence="3">RRM domain-containing protein</fullName>
    </recommendedName>
</protein>
<accession>A0AAF0E698</accession>
<proteinExistence type="predicted"/>
<sequence>MPPRCTVFVHLRGATASGADWRLGPQHALALVAYSARQWGPVVQCYFPRGMGRLLGYGTITFRDKDSVTRMLHAAHERNGVLRIPYASRPERPDEIAYTSLADARRAWATGPSVLDAVHASAPLASGARGESRDHFFVKVERQKERAPPRKKPSRMRELLSKFGGFADKLKITNGTDSS</sequence>
<gene>
    <name evidence="1" type="ORF">MOBT1_002564</name>
</gene>
<dbReference type="EMBL" id="CP119939">
    <property type="protein sequence ID" value="WFD03868.1"/>
    <property type="molecule type" value="Genomic_DNA"/>
</dbReference>